<evidence type="ECO:0000256" key="5">
    <source>
        <dbReference type="ARBA" id="ARBA00022679"/>
    </source>
</evidence>
<dbReference type="PRINTS" id="PR00344">
    <property type="entry name" value="BCTRLSENSOR"/>
</dbReference>
<evidence type="ECO:0000256" key="4">
    <source>
        <dbReference type="ARBA" id="ARBA00022553"/>
    </source>
</evidence>
<name>A0ABU6JGH6_9BURK</name>
<dbReference type="InterPro" id="IPR005467">
    <property type="entry name" value="His_kinase_dom"/>
</dbReference>
<dbReference type="InterPro" id="IPR036890">
    <property type="entry name" value="HATPase_C_sf"/>
</dbReference>
<dbReference type="InterPro" id="IPR003661">
    <property type="entry name" value="HisK_dim/P_dom"/>
</dbReference>
<dbReference type="InterPro" id="IPR003660">
    <property type="entry name" value="HAMP_dom"/>
</dbReference>
<dbReference type="CDD" id="cd00082">
    <property type="entry name" value="HisKA"/>
    <property type="match status" value="1"/>
</dbReference>
<comment type="caution">
    <text evidence="16">The sequence shown here is derived from an EMBL/GenBank/DDBJ whole genome shotgun (WGS) entry which is preliminary data.</text>
</comment>
<dbReference type="CDD" id="cd00075">
    <property type="entry name" value="HATPase"/>
    <property type="match status" value="1"/>
</dbReference>
<protein>
    <recommendedName>
        <fullName evidence="3">histidine kinase</fullName>
        <ecNumber evidence="3">2.7.13.3</ecNumber>
    </recommendedName>
</protein>
<comment type="subcellular location">
    <subcellularLocation>
        <location evidence="2">Membrane</location>
        <topology evidence="2">Multi-pass membrane protein</topology>
    </subcellularLocation>
</comment>
<dbReference type="PANTHER" id="PTHR45436">
    <property type="entry name" value="SENSOR HISTIDINE KINASE YKOH"/>
    <property type="match status" value="1"/>
</dbReference>
<keyword evidence="5" id="KW-0808">Transferase</keyword>
<dbReference type="Gene3D" id="3.30.565.10">
    <property type="entry name" value="Histidine kinase-like ATPase, C-terminal domain"/>
    <property type="match status" value="1"/>
</dbReference>
<dbReference type="Gene3D" id="1.10.287.130">
    <property type="match status" value="1"/>
</dbReference>
<gene>
    <name evidence="16" type="ORF">RY831_25805</name>
</gene>
<organism evidence="16 17">
    <name type="scientific">Noviherbaspirillum album</name>
    <dbReference type="NCBI Taxonomy" id="3080276"/>
    <lineage>
        <taxon>Bacteria</taxon>
        <taxon>Pseudomonadati</taxon>
        <taxon>Pseudomonadota</taxon>
        <taxon>Betaproteobacteria</taxon>
        <taxon>Burkholderiales</taxon>
        <taxon>Oxalobacteraceae</taxon>
        <taxon>Noviherbaspirillum</taxon>
    </lineage>
</organism>
<evidence type="ECO:0000313" key="17">
    <source>
        <dbReference type="Proteomes" id="UP001352263"/>
    </source>
</evidence>
<keyword evidence="4" id="KW-0597">Phosphoprotein</keyword>
<dbReference type="GO" id="GO:0005524">
    <property type="term" value="F:ATP binding"/>
    <property type="evidence" value="ECO:0007669"/>
    <property type="project" value="UniProtKB-KW"/>
</dbReference>
<keyword evidence="7" id="KW-0547">Nucleotide-binding</keyword>
<keyword evidence="9 16" id="KW-0067">ATP-binding</keyword>
<dbReference type="PROSITE" id="PS50109">
    <property type="entry name" value="HIS_KIN"/>
    <property type="match status" value="1"/>
</dbReference>
<accession>A0ABU6JGH6</accession>
<evidence type="ECO:0000313" key="16">
    <source>
        <dbReference type="EMBL" id="MEC4722586.1"/>
    </source>
</evidence>
<dbReference type="Pfam" id="PF02518">
    <property type="entry name" value="HATPase_c"/>
    <property type="match status" value="1"/>
</dbReference>
<dbReference type="EMBL" id="JAWIIV010000032">
    <property type="protein sequence ID" value="MEC4722586.1"/>
    <property type="molecule type" value="Genomic_DNA"/>
</dbReference>
<evidence type="ECO:0000256" key="12">
    <source>
        <dbReference type="ARBA" id="ARBA00023136"/>
    </source>
</evidence>
<evidence type="ECO:0000259" key="15">
    <source>
        <dbReference type="PROSITE" id="PS50885"/>
    </source>
</evidence>
<evidence type="ECO:0000256" key="13">
    <source>
        <dbReference type="SAM" id="Phobius"/>
    </source>
</evidence>
<dbReference type="Proteomes" id="UP001352263">
    <property type="component" value="Unassembled WGS sequence"/>
</dbReference>
<dbReference type="SMART" id="SM00387">
    <property type="entry name" value="HATPase_c"/>
    <property type="match status" value="1"/>
</dbReference>
<keyword evidence="10 13" id="KW-1133">Transmembrane helix</keyword>
<keyword evidence="8" id="KW-0418">Kinase</keyword>
<dbReference type="SMART" id="SM00388">
    <property type="entry name" value="HisKA"/>
    <property type="match status" value="1"/>
</dbReference>
<keyword evidence="17" id="KW-1185">Reference proteome</keyword>
<dbReference type="SUPFAM" id="SSF47384">
    <property type="entry name" value="Homodimeric domain of signal transducing histidine kinase"/>
    <property type="match status" value="1"/>
</dbReference>
<dbReference type="InterPro" id="IPR050428">
    <property type="entry name" value="TCS_sensor_his_kinase"/>
</dbReference>
<dbReference type="PROSITE" id="PS50885">
    <property type="entry name" value="HAMP"/>
    <property type="match status" value="1"/>
</dbReference>
<dbReference type="RefSeq" id="WP_326509257.1">
    <property type="nucleotide sequence ID" value="NZ_JAWIIV010000032.1"/>
</dbReference>
<dbReference type="InterPro" id="IPR036097">
    <property type="entry name" value="HisK_dim/P_sf"/>
</dbReference>
<feature type="domain" description="HAMP" evidence="15">
    <location>
        <begin position="160"/>
        <end position="215"/>
    </location>
</feature>
<dbReference type="InterPro" id="IPR003594">
    <property type="entry name" value="HATPase_dom"/>
</dbReference>
<feature type="domain" description="Histidine kinase" evidence="14">
    <location>
        <begin position="223"/>
        <end position="437"/>
    </location>
</feature>
<sequence length="438" mass="46776">MKSIRKALLLWLCVGLSIGIAAVGALLYVQAKAEANQIFDYQMKQLAASLPTQPFAPVAPGRNAPPDVARDIVIQIWDGRGLRIYHSHERLALPQRAELGFATIDTGDGPWRVYSTQHGNTVVQVAQPLSARRELAADTALRTIKPLLLLFPFLGALVWLTVTAGLLPIGRVAREVQARDADSLAPIGAGALPQEIRPLTDALNDLLARLDHALHVQRAFVADAAHELRSPLTALKLQIQLAERAGNETERSAAFAELRQGFERATRLVQQLLTLARQEPGAAADVQEEIDLDALARRVVSDLTPAAQDKGIDLGVAESGTGGGAGVTGDPEALRILLNNLVENAIRYTPQDGRVTVGVRRSGDRLALTVEDSGPGIPPAELDRVFDRFYRVPGTGVPGSGLGLAIVQQVAERHGAEVSLQNLQGGLLATVEFAAAAH</sequence>
<comment type="catalytic activity">
    <reaction evidence="1">
        <text>ATP + protein L-histidine = ADP + protein N-phospho-L-histidine.</text>
        <dbReference type="EC" id="2.7.13.3"/>
    </reaction>
</comment>
<feature type="transmembrane region" description="Helical" evidence="13">
    <location>
        <begin position="147"/>
        <end position="169"/>
    </location>
</feature>
<evidence type="ECO:0000256" key="1">
    <source>
        <dbReference type="ARBA" id="ARBA00000085"/>
    </source>
</evidence>
<evidence type="ECO:0000256" key="9">
    <source>
        <dbReference type="ARBA" id="ARBA00022840"/>
    </source>
</evidence>
<evidence type="ECO:0000259" key="14">
    <source>
        <dbReference type="PROSITE" id="PS50109"/>
    </source>
</evidence>
<reference evidence="16 17" key="1">
    <citation type="submission" date="2023-10" db="EMBL/GenBank/DDBJ databases">
        <title>Noviherbaspirillum sp. CPCC 100848 genome assembly.</title>
        <authorList>
            <person name="Li X.Y."/>
            <person name="Fang X.M."/>
        </authorList>
    </citation>
    <scope>NUCLEOTIDE SEQUENCE [LARGE SCALE GENOMIC DNA]</scope>
    <source>
        <strain evidence="16 17">CPCC 100848</strain>
    </source>
</reference>
<evidence type="ECO:0000256" key="2">
    <source>
        <dbReference type="ARBA" id="ARBA00004141"/>
    </source>
</evidence>
<dbReference type="EC" id="2.7.13.3" evidence="3"/>
<dbReference type="PANTHER" id="PTHR45436:SF14">
    <property type="entry name" value="SENSOR PROTEIN QSEC"/>
    <property type="match status" value="1"/>
</dbReference>
<keyword evidence="11" id="KW-0902">Two-component regulatory system</keyword>
<evidence type="ECO:0000256" key="7">
    <source>
        <dbReference type="ARBA" id="ARBA00022741"/>
    </source>
</evidence>
<evidence type="ECO:0000256" key="3">
    <source>
        <dbReference type="ARBA" id="ARBA00012438"/>
    </source>
</evidence>
<keyword evidence="12 13" id="KW-0472">Membrane</keyword>
<evidence type="ECO:0000256" key="10">
    <source>
        <dbReference type="ARBA" id="ARBA00022989"/>
    </source>
</evidence>
<dbReference type="Pfam" id="PF00512">
    <property type="entry name" value="HisKA"/>
    <property type="match status" value="1"/>
</dbReference>
<proteinExistence type="predicted"/>
<evidence type="ECO:0000256" key="11">
    <source>
        <dbReference type="ARBA" id="ARBA00023012"/>
    </source>
</evidence>
<dbReference type="InterPro" id="IPR004358">
    <property type="entry name" value="Sig_transdc_His_kin-like_C"/>
</dbReference>
<evidence type="ECO:0000256" key="8">
    <source>
        <dbReference type="ARBA" id="ARBA00022777"/>
    </source>
</evidence>
<keyword evidence="6 13" id="KW-0812">Transmembrane</keyword>
<evidence type="ECO:0000256" key="6">
    <source>
        <dbReference type="ARBA" id="ARBA00022692"/>
    </source>
</evidence>
<dbReference type="SUPFAM" id="SSF55874">
    <property type="entry name" value="ATPase domain of HSP90 chaperone/DNA topoisomerase II/histidine kinase"/>
    <property type="match status" value="1"/>
</dbReference>